<dbReference type="Gene3D" id="3.20.80.10">
    <property type="entry name" value="Regulatory factor, effector binding domain"/>
    <property type="match status" value="1"/>
</dbReference>
<sequence length="164" mass="18460">MASTVIFTQVIERPARKLILKRGIKAEDYFAYCEEVGCEIWGILESIKGALYESIGVWLPEGMRKPGTSEYCQGVEVPVDFSGAIPEGFDVIDLPACKYLVFNGEPYDDDVFEEAIETVWNAIEKYDPKLYGWDWAPEAGPRFQLAPVGARGYIEGVPVREIRK</sequence>
<reference evidence="1" key="1">
    <citation type="submission" date="2019-08" db="EMBL/GenBank/DDBJ databases">
        <authorList>
            <person name="Kucharzyk K."/>
            <person name="Murdoch R.W."/>
            <person name="Higgins S."/>
            <person name="Loffler F."/>
        </authorList>
    </citation>
    <scope>NUCLEOTIDE SEQUENCE</scope>
</reference>
<accession>A0A645CDG6</accession>
<dbReference type="InterPro" id="IPR011256">
    <property type="entry name" value="Reg_factor_effector_dom_sf"/>
</dbReference>
<evidence type="ECO:0008006" key="2">
    <source>
        <dbReference type="Google" id="ProtNLM"/>
    </source>
</evidence>
<protein>
    <recommendedName>
        <fullName evidence="2">Integron-associated effector binding protein domain-containing protein</fullName>
    </recommendedName>
</protein>
<organism evidence="1">
    <name type="scientific">bioreactor metagenome</name>
    <dbReference type="NCBI Taxonomy" id="1076179"/>
    <lineage>
        <taxon>unclassified sequences</taxon>
        <taxon>metagenomes</taxon>
        <taxon>ecological metagenomes</taxon>
    </lineage>
</organism>
<dbReference type="AlphaFoldDB" id="A0A645CDG6"/>
<dbReference type="EMBL" id="VSSQ01026303">
    <property type="protein sequence ID" value="MPM74955.1"/>
    <property type="molecule type" value="Genomic_DNA"/>
</dbReference>
<gene>
    <name evidence="1" type="ORF">SDC9_121944</name>
</gene>
<name>A0A645CDG6_9ZZZZ</name>
<comment type="caution">
    <text evidence="1">The sequence shown here is derived from an EMBL/GenBank/DDBJ whole genome shotgun (WGS) entry which is preliminary data.</text>
</comment>
<proteinExistence type="predicted"/>
<dbReference type="SUPFAM" id="SSF55136">
    <property type="entry name" value="Probable bacterial effector-binding domain"/>
    <property type="match status" value="1"/>
</dbReference>
<evidence type="ECO:0000313" key="1">
    <source>
        <dbReference type="EMBL" id="MPM74955.1"/>
    </source>
</evidence>